<evidence type="ECO:0000313" key="5">
    <source>
        <dbReference type="EMBL" id="GAA6167834.1"/>
    </source>
</evidence>
<dbReference type="Proteomes" id="UP001465153">
    <property type="component" value="Unassembled WGS sequence"/>
</dbReference>
<dbReference type="SUPFAM" id="SSF47413">
    <property type="entry name" value="lambda repressor-like DNA-binding domains"/>
    <property type="match status" value="1"/>
</dbReference>
<proteinExistence type="predicted"/>
<organism evidence="5 6">
    <name type="scientific">Sessilibacter corallicola</name>
    <dbReference type="NCBI Taxonomy" id="2904075"/>
    <lineage>
        <taxon>Bacteria</taxon>
        <taxon>Pseudomonadati</taxon>
        <taxon>Pseudomonadota</taxon>
        <taxon>Gammaproteobacteria</taxon>
        <taxon>Cellvibrionales</taxon>
        <taxon>Cellvibrionaceae</taxon>
        <taxon>Sessilibacter</taxon>
    </lineage>
</organism>
<dbReference type="PROSITE" id="PS50932">
    <property type="entry name" value="HTH_LACI_2"/>
    <property type="match status" value="1"/>
</dbReference>
<keyword evidence="6" id="KW-1185">Reference proteome</keyword>
<evidence type="ECO:0000259" key="4">
    <source>
        <dbReference type="PROSITE" id="PS50932"/>
    </source>
</evidence>
<dbReference type="GO" id="GO:0003677">
    <property type="term" value="F:DNA binding"/>
    <property type="evidence" value="ECO:0007669"/>
    <property type="project" value="UniProtKB-KW"/>
</dbReference>
<gene>
    <name evidence="5" type="ORF">NBRC116591_16440</name>
</gene>
<dbReference type="PROSITE" id="PS00356">
    <property type="entry name" value="HTH_LACI_1"/>
    <property type="match status" value="1"/>
</dbReference>
<keyword evidence="1" id="KW-0805">Transcription regulation</keyword>
<protein>
    <submittedName>
        <fullName evidence="5">LacI family DNA-binding transcriptional regulator</fullName>
    </submittedName>
</protein>
<dbReference type="Gene3D" id="1.10.260.40">
    <property type="entry name" value="lambda repressor-like DNA-binding domains"/>
    <property type="match status" value="1"/>
</dbReference>
<dbReference type="CDD" id="cd01392">
    <property type="entry name" value="HTH_LacI"/>
    <property type="match status" value="1"/>
</dbReference>
<evidence type="ECO:0000313" key="6">
    <source>
        <dbReference type="Proteomes" id="UP001465153"/>
    </source>
</evidence>
<accession>A0ABQ0A852</accession>
<dbReference type="SUPFAM" id="SSF53822">
    <property type="entry name" value="Periplasmic binding protein-like I"/>
    <property type="match status" value="1"/>
</dbReference>
<sequence length="336" mass="37490">MSAKQPVTMGDIARLANVSKPTVSRALSDSPLVNEETKEHVRAIARKHGYAVNRNAQKLRHKRTNTIAVSLDYQSLRRNHVADPFIFELLAGVSEVLGEENQDLLLCAPSHNNIETFQHMLASRGADGFIFLGQGHREDMLEALAKYGAPMIVWGASSEDTPYCVVGSDNFLGGVLAGQYLLQHQRKNFLFVGDTTFKEIYGRRNGLQKAIDESNQTVEVKDLALNNFSYESVFEQANIFLDNNKTYPDAIFAFNDNAAMAFIHALRLRGVSIPEDVSIVGYNDIAPTRYFNPPISTVRQDPYQAGKLLVKKLMEKLDGNTPESEVIKTELIVRET</sequence>
<evidence type="ECO:0000256" key="3">
    <source>
        <dbReference type="ARBA" id="ARBA00023163"/>
    </source>
</evidence>
<dbReference type="EMBL" id="BAABWN010000004">
    <property type="protein sequence ID" value="GAA6167834.1"/>
    <property type="molecule type" value="Genomic_DNA"/>
</dbReference>
<dbReference type="InterPro" id="IPR028082">
    <property type="entry name" value="Peripla_BP_I"/>
</dbReference>
<dbReference type="Pfam" id="PF00356">
    <property type="entry name" value="LacI"/>
    <property type="match status" value="1"/>
</dbReference>
<dbReference type="SMART" id="SM00354">
    <property type="entry name" value="HTH_LACI"/>
    <property type="match status" value="1"/>
</dbReference>
<reference evidence="5 6" key="1">
    <citation type="submission" date="2024-04" db="EMBL/GenBank/DDBJ databases">
        <title>Draft genome sequence of Sessilibacter corallicola NBRC 116591.</title>
        <authorList>
            <person name="Miyakawa T."/>
            <person name="Kusuya Y."/>
            <person name="Miura T."/>
        </authorList>
    </citation>
    <scope>NUCLEOTIDE SEQUENCE [LARGE SCALE GENOMIC DNA]</scope>
    <source>
        <strain evidence="5 6">KU-00831-HH</strain>
    </source>
</reference>
<dbReference type="PANTHER" id="PTHR30146:SF120">
    <property type="entry name" value="ALANINE RACEMASE"/>
    <property type="match status" value="1"/>
</dbReference>
<dbReference type="PANTHER" id="PTHR30146">
    <property type="entry name" value="LACI-RELATED TRANSCRIPTIONAL REPRESSOR"/>
    <property type="match status" value="1"/>
</dbReference>
<evidence type="ECO:0000256" key="2">
    <source>
        <dbReference type="ARBA" id="ARBA00023125"/>
    </source>
</evidence>
<dbReference type="InterPro" id="IPR046335">
    <property type="entry name" value="LacI/GalR-like_sensor"/>
</dbReference>
<keyword evidence="2 5" id="KW-0238">DNA-binding</keyword>
<comment type="caution">
    <text evidence="5">The sequence shown here is derived from an EMBL/GenBank/DDBJ whole genome shotgun (WGS) entry which is preliminary data.</text>
</comment>
<feature type="domain" description="HTH lacI-type" evidence="4">
    <location>
        <begin position="7"/>
        <end position="61"/>
    </location>
</feature>
<dbReference type="Pfam" id="PF13377">
    <property type="entry name" value="Peripla_BP_3"/>
    <property type="match status" value="1"/>
</dbReference>
<dbReference type="Gene3D" id="3.40.50.2300">
    <property type="match status" value="2"/>
</dbReference>
<keyword evidence="3" id="KW-0804">Transcription</keyword>
<name>A0ABQ0A852_9GAMM</name>
<dbReference type="InterPro" id="IPR010982">
    <property type="entry name" value="Lambda_DNA-bd_dom_sf"/>
</dbReference>
<evidence type="ECO:0000256" key="1">
    <source>
        <dbReference type="ARBA" id="ARBA00023015"/>
    </source>
</evidence>
<dbReference type="InterPro" id="IPR000843">
    <property type="entry name" value="HTH_LacI"/>
</dbReference>
<dbReference type="RefSeq" id="WP_233089067.1">
    <property type="nucleotide sequence ID" value="NZ_BAABWN010000004.1"/>
</dbReference>